<feature type="compositionally biased region" description="Low complexity" evidence="1">
    <location>
        <begin position="577"/>
        <end position="601"/>
    </location>
</feature>
<dbReference type="Pfam" id="PF20167">
    <property type="entry name" value="Transposase_32"/>
    <property type="match status" value="1"/>
</dbReference>
<feature type="compositionally biased region" description="Basic and acidic residues" evidence="1">
    <location>
        <begin position="436"/>
        <end position="451"/>
    </location>
</feature>
<feature type="compositionally biased region" description="Low complexity" evidence="1">
    <location>
        <begin position="721"/>
        <end position="736"/>
    </location>
</feature>
<feature type="compositionally biased region" description="Pro residues" evidence="1">
    <location>
        <begin position="682"/>
        <end position="691"/>
    </location>
</feature>
<organism evidence="3 4">
    <name type="scientific">Colocasia esculenta</name>
    <name type="common">Wild taro</name>
    <name type="synonym">Arum esculentum</name>
    <dbReference type="NCBI Taxonomy" id="4460"/>
    <lineage>
        <taxon>Eukaryota</taxon>
        <taxon>Viridiplantae</taxon>
        <taxon>Streptophyta</taxon>
        <taxon>Embryophyta</taxon>
        <taxon>Tracheophyta</taxon>
        <taxon>Spermatophyta</taxon>
        <taxon>Magnoliopsida</taxon>
        <taxon>Liliopsida</taxon>
        <taxon>Araceae</taxon>
        <taxon>Aroideae</taxon>
        <taxon>Colocasieae</taxon>
        <taxon>Colocasia</taxon>
    </lineage>
</organism>
<feature type="region of interest" description="Disordered" evidence="1">
    <location>
        <begin position="567"/>
        <end position="741"/>
    </location>
</feature>
<protein>
    <recommendedName>
        <fullName evidence="2">Putative plant transposon protein domain-containing protein</fullName>
    </recommendedName>
</protein>
<feature type="compositionally biased region" description="Basic and acidic residues" evidence="1">
    <location>
        <begin position="613"/>
        <end position="623"/>
    </location>
</feature>
<evidence type="ECO:0000313" key="4">
    <source>
        <dbReference type="Proteomes" id="UP000652761"/>
    </source>
</evidence>
<evidence type="ECO:0000259" key="2">
    <source>
        <dbReference type="Pfam" id="PF20167"/>
    </source>
</evidence>
<dbReference type="AlphaFoldDB" id="A0A843V425"/>
<dbReference type="Proteomes" id="UP000652761">
    <property type="component" value="Unassembled WGS sequence"/>
</dbReference>
<reference evidence="3" key="1">
    <citation type="submission" date="2017-07" db="EMBL/GenBank/DDBJ databases">
        <title>Taro Niue Genome Assembly and Annotation.</title>
        <authorList>
            <person name="Atibalentja N."/>
            <person name="Keating K."/>
            <person name="Fields C.J."/>
        </authorList>
    </citation>
    <scope>NUCLEOTIDE SEQUENCE</scope>
    <source>
        <strain evidence="3">Niue_2</strain>
        <tissue evidence="3">Leaf</tissue>
    </source>
</reference>
<comment type="caution">
    <text evidence="3">The sequence shown here is derived from an EMBL/GenBank/DDBJ whole genome shotgun (WGS) entry which is preliminary data.</text>
</comment>
<name>A0A843V425_COLES</name>
<keyword evidence="4" id="KW-1185">Reference proteome</keyword>
<evidence type="ECO:0000313" key="3">
    <source>
        <dbReference type="EMBL" id="MQL87503.1"/>
    </source>
</evidence>
<feature type="region of interest" description="Disordered" evidence="1">
    <location>
        <begin position="334"/>
        <end position="362"/>
    </location>
</feature>
<feature type="compositionally biased region" description="Basic and acidic residues" evidence="1">
    <location>
        <begin position="468"/>
        <end position="477"/>
    </location>
</feature>
<dbReference type="EMBL" id="NMUH01000982">
    <property type="protein sequence ID" value="MQL87503.1"/>
    <property type="molecule type" value="Genomic_DNA"/>
</dbReference>
<evidence type="ECO:0000256" key="1">
    <source>
        <dbReference type="SAM" id="MobiDB-lite"/>
    </source>
</evidence>
<feature type="domain" description="Putative plant transposon protein" evidence="2">
    <location>
        <begin position="58"/>
        <end position="236"/>
    </location>
</feature>
<dbReference type="InterPro" id="IPR046796">
    <property type="entry name" value="Transposase_32_dom"/>
</dbReference>
<sequence length="825" mass="87542">MAASVISGSLGGYGAEFLTLEQQERFTFVKTKVCGNKAVDVADLEKNGMHSVVSAMSRMQWMEITTFSEVSYPDLVKAFYVCLRIEEDGSLVSSVKGTQIKIDHELLHLLFGVKTSGHSGVHTVDAQAKGLGIIGPGFRLRDGKIDINQFNAFNRLLHFMVCQILVPRSATFSTCTKADSDMMFWAIQNKEINMAEVMIERMRFARDQIWDTKSKLNVSLPYAHLLTKIFKHFGVDLSGAVVEKMGQAIRSRNLRKSGFSIVDGIWSKTSVAEGEAIIGDIPDFQEEVLEASAEPAAVALAAEVEASVVVSAVQEAAGPSELAARVAGTGELAGSSEVTIESQPPEARSSVTPEVGGNSEEEVVASGHVEELVAPEDIIMEDAPIQGEQESMEEDAPTEGKQLKGGPTEAAQCDEPMGSVPADEVFASSLDDGTQGEEHDNPPGNDARDGETASSSESDDDQQPPASEAREKGKEVVSDVPLLADTPFERQVKQKIVINLKPVIERMDVQGTILCSLQSDVNSIFMSQASSSKEISSIKNAMKWFNNEMGSMKTMLSEILKVVGAQVTPHPPPATQVPESGPSGSSVPVSGPAAAAATAEAEVNEQGSSGPAEQDKGSPRPAEKVSGPSGPLEFEPVQNLAEEAVLVPEPPTPTSSQTPVPPSPPSSSTAPPAPQTFKKPQPRPISSPTPFPSQSTSSPASSPVSSTIVSPLPSSPPELPPASSFARPSSSGPSTSDTFTLPTLTLDSIFNPPTPPSFITIIPEGAQLTHVEIQDIKDEFEVAILRSVLAVGTHTHRTGSSSPVSKKRRLTSAHPVSSEPCYPPL</sequence>
<proteinExistence type="predicted"/>
<feature type="region of interest" description="Disordered" evidence="1">
    <location>
        <begin position="793"/>
        <end position="825"/>
    </location>
</feature>
<gene>
    <name evidence="3" type="ORF">Taro_020039</name>
</gene>
<accession>A0A843V425</accession>
<feature type="region of interest" description="Disordered" evidence="1">
    <location>
        <begin position="389"/>
        <end position="478"/>
    </location>
</feature>
<feature type="compositionally biased region" description="Pro residues" evidence="1">
    <location>
        <begin position="648"/>
        <end position="665"/>
    </location>
</feature>
<feature type="compositionally biased region" description="Low complexity" evidence="1">
    <location>
        <begin position="692"/>
        <end position="712"/>
    </location>
</feature>